<dbReference type="Gene3D" id="2.10.80.10">
    <property type="entry name" value="Lipase, subunit A"/>
    <property type="match status" value="1"/>
</dbReference>
<dbReference type="AlphaFoldDB" id="A0A834RCJ1"/>
<dbReference type="Proteomes" id="UP000070412">
    <property type="component" value="Unassembled WGS sequence"/>
</dbReference>
<sequence>MIAIWIISIASHQTASILKQKPCWSSEDCATNQCCSETPIGKRICLDYEQQGERCFFRFRTPTCGCAEGLKCVSTSPMQPGNWNHDYVCARVRPFQHHKLMPYFEDFNEY</sequence>
<evidence type="ECO:0000313" key="3">
    <source>
        <dbReference type="Proteomes" id="UP000070412"/>
    </source>
</evidence>
<reference evidence="1" key="2">
    <citation type="submission" date="2020-01" db="EMBL/GenBank/DDBJ databases">
        <authorList>
            <person name="Korhonen P.K.K."/>
            <person name="Guangxu M.G."/>
            <person name="Wang T.W."/>
            <person name="Stroehlein A.J.S."/>
            <person name="Young N.D."/>
            <person name="Ang C.-S.A."/>
            <person name="Fernando D.W.F."/>
            <person name="Lu H.L."/>
            <person name="Taylor S.T."/>
            <person name="Ehtesham M.E.M."/>
            <person name="Najaraj S.H.N."/>
            <person name="Harsha G.H.G."/>
            <person name="Madugundu A.M."/>
            <person name="Renuse S.R."/>
            <person name="Holt D.H."/>
            <person name="Pandey A.P."/>
            <person name="Papenfuss A.P."/>
            <person name="Gasser R.B.G."/>
            <person name="Fischer K.F."/>
        </authorList>
    </citation>
    <scope>NUCLEOTIDE SEQUENCE</scope>
    <source>
        <strain evidence="1">SSS_KF_BRIS2020</strain>
    </source>
</reference>
<dbReference type="EnsemblMetazoa" id="SSS_552s_mrna">
    <property type="protein sequence ID" value="KAF7494044.1"/>
    <property type="gene ID" value="SSS_552"/>
</dbReference>
<dbReference type="EMBL" id="WVUK01000054">
    <property type="protein sequence ID" value="KAF7494044.1"/>
    <property type="molecule type" value="Genomic_DNA"/>
</dbReference>
<evidence type="ECO:0000313" key="1">
    <source>
        <dbReference type="EMBL" id="KAF7494044.1"/>
    </source>
</evidence>
<name>A0A834RCJ1_SARSC</name>
<evidence type="ECO:0000313" key="2">
    <source>
        <dbReference type="EnsemblMetazoa" id="KAF7494044.1"/>
    </source>
</evidence>
<accession>A0A834RCJ1</accession>
<keyword evidence="3" id="KW-1185">Reference proteome</keyword>
<gene>
    <name evidence="1" type="ORF">SSS_552</name>
</gene>
<evidence type="ECO:0008006" key="4">
    <source>
        <dbReference type="Google" id="ProtNLM"/>
    </source>
</evidence>
<protein>
    <recommendedName>
        <fullName evidence="4">Prokineticin domain-containing protein</fullName>
    </recommendedName>
</protein>
<reference evidence="3" key="1">
    <citation type="journal article" date="2020" name="PLoS Negl. Trop. Dis.">
        <title>High-quality nuclear genome for Sarcoptes scabiei-A critical resource for a neglected parasite.</title>
        <authorList>
            <person name="Korhonen P.K."/>
            <person name="Gasser R.B."/>
            <person name="Ma G."/>
            <person name="Wang T."/>
            <person name="Stroehlein A.J."/>
            <person name="Young N.D."/>
            <person name="Ang C.S."/>
            <person name="Fernando D.D."/>
            <person name="Lu H.C."/>
            <person name="Taylor S."/>
            <person name="Reynolds S.L."/>
            <person name="Mofiz E."/>
            <person name="Najaraj S.H."/>
            <person name="Gowda H."/>
            <person name="Madugundu A."/>
            <person name="Renuse S."/>
            <person name="Holt D."/>
            <person name="Pandey A."/>
            <person name="Papenfuss A.T."/>
            <person name="Fischer K."/>
        </authorList>
    </citation>
    <scope>NUCLEOTIDE SEQUENCE [LARGE SCALE GENOMIC DNA]</scope>
</reference>
<proteinExistence type="predicted"/>
<dbReference type="OrthoDB" id="6417232at2759"/>
<organism evidence="1">
    <name type="scientific">Sarcoptes scabiei</name>
    <name type="common">Itch mite</name>
    <name type="synonym">Acarus scabiei</name>
    <dbReference type="NCBI Taxonomy" id="52283"/>
    <lineage>
        <taxon>Eukaryota</taxon>
        <taxon>Metazoa</taxon>
        <taxon>Ecdysozoa</taxon>
        <taxon>Arthropoda</taxon>
        <taxon>Chelicerata</taxon>
        <taxon>Arachnida</taxon>
        <taxon>Acari</taxon>
        <taxon>Acariformes</taxon>
        <taxon>Sarcoptiformes</taxon>
        <taxon>Astigmata</taxon>
        <taxon>Psoroptidia</taxon>
        <taxon>Sarcoptoidea</taxon>
        <taxon>Sarcoptidae</taxon>
        <taxon>Sarcoptinae</taxon>
        <taxon>Sarcoptes</taxon>
    </lineage>
</organism>
<reference evidence="2" key="3">
    <citation type="submission" date="2022-06" db="UniProtKB">
        <authorList>
            <consortium name="EnsemblMetazoa"/>
        </authorList>
    </citation>
    <scope>IDENTIFICATION</scope>
</reference>